<dbReference type="GO" id="GO:0015562">
    <property type="term" value="F:efflux transmembrane transporter activity"/>
    <property type="evidence" value="ECO:0007669"/>
    <property type="project" value="TreeGrafter"/>
</dbReference>
<dbReference type="GO" id="GO:1990281">
    <property type="term" value="C:efflux pump complex"/>
    <property type="evidence" value="ECO:0007669"/>
    <property type="project" value="TreeGrafter"/>
</dbReference>
<dbReference type="PANTHER" id="PTHR30469">
    <property type="entry name" value="MULTIDRUG RESISTANCE PROTEIN MDTA"/>
    <property type="match status" value="1"/>
</dbReference>
<dbReference type="Gene3D" id="2.40.30.170">
    <property type="match status" value="1"/>
</dbReference>
<feature type="coiled-coil region" evidence="2">
    <location>
        <begin position="136"/>
        <end position="163"/>
    </location>
</feature>
<evidence type="ECO:0000256" key="1">
    <source>
        <dbReference type="ARBA" id="ARBA00009477"/>
    </source>
</evidence>
<proteinExistence type="inferred from homology"/>
<dbReference type="Gene3D" id="2.40.50.100">
    <property type="match status" value="1"/>
</dbReference>
<dbReference type="Pfam" id="PF25917">
    <property type="entry name" value="BSH_RND"/>
    <property type="match status" value="1"/>
</dbReference>
<dbReference type="AlphaFoldDB" id="A0A975DBV0"/>
<feature type="domain" description="Multidrug resistance protein MdtA-like barrel-sandwich hybrid" evidence="4">
    <location>
        <begin position="69"/>
        <end position="186"/>
    </location>
</feature>
<evidence type="ECO:0000256" key="2">
    <source>
        <dbReference type="SAM" id="Coils"/>
    </source>
</evidence>
<evidence type="ECO:0000313" key="5">
    <source>
        <dbReference type="EMBL" id="QTH64068.1"/>
    </source>
</evidence>
<feature type="domain" description="Multidrug resistance protein MdtA-like alpha-helical hairpin" evidence="3">
    <location>
        <begin position="104"/>
        <end position="161"/>
    </location>
</feature>
<dbReference type="Proteomes" id="UP000682739">
    <property type="component" value="Chromosome"/>
</dbReference>
<dbReference type="InterPro" id="IPR058624">
    <property type="entry name" value="MdtA-like_HH"/>
</dbReference>
<organism evidence="5 6">
    <name type="scientific">Psychrosphaera ytuae</name>
    <dbReference type="NCBI Taxonomy" id="2820710"/>
    <lineage>
        <taxon>Bacteria</taxon>
        <taxon>Pseudomonadati</taxon>
        <taxon>Pseudomonadota</taxon>
        <taxon>Gammaproteobacteria</taxon>
        <taxon>Alteromonadales</taxon>
        <taxon>Pseudoalteromonadaceae</taxon>
        <taxon>Psychrosphaera</taxon>
    </lineage>
</organism>
<comment type="similarity">
    <text evidence="1">Belongs to the membrane fusion protein (MFP) (TC 8.A.1) family.</text>
</comment>
<dbReference type="InterPro" id="IPR058625">
    <property type="entry name" value="MdtA-like_BSH"/>
</dbReference>
<dbReference type="RefSeq" id="WP_208832123.1">
    <property type="nucleotide sequence ID" value="NZ_CP072110.1"/>
</dbReference>
<evidence type="ECO:0000259" key="3">
    <source>
        <dbReference type="Pfam" id="PF25876"/>
    </source>
</evidence>
<evidence type="ECO:0000259" key="4">
    <source>
        <dbReference type="Pfam" id="PF25917"/>
    </source>
</evidence>
<dbReference type="EMBL" id="CP072110">
    <property type="protein sequence ID" value="QTH64068.1"/>
    <property type="molecule type" value="Genomic_DNA"/>
</dbReference>
<dbReference type="SUPFAM" id="SSF111369">
    <property type="entry name" value="HlyD-like secretion proteins"/>
    <property type="match status" value="1"/>
</dbReference>
<dbReference type="NCBIfam" id="TIGR01730">
    <property type="entry name" value="RND_mfp"/>
    <property type="match status" value="1"/>
</dbReference>
<protein>
    <submittedName>
        <fullName evidence="5">Efflux RND transporter periplasmic adaptor subunit</fullName>
    </submittedName>
</protein>
<reference evidence="5" key="1">
    <citation type="submission" date="2021-03" db="EMBL/GenBank/DDBJ databases">
        <title>Description of Psychrosphaera ytuae sp. nov. isolated from deep sea sediment of South China Sea.</title>
        <authorList>
            <person name="Zhang J."/>
            <person name="Xu X.-D."/>
        </authorList>
    </citation>
    <scope>NUCLEOTIDE SEQUENCE</scope>
    <source>
        <strain evidence="5">MTZ26</strain>
    </source>
</reference>
<keyword evidence="2" id="KW-0175">Coiled coil</keyword>
<gene>
    <name evidence="5" type="ORF">J1N51_00860</name>
</gene>
<dbReference type="PANTHER" id="PTHR30469:SF20">
    <property type="entry name" value="EFFLUX RND TRANSPORTER PERIPLASMIC ADAPTOR SUBUNIT"/>
    <property type="match status" value="1"/>
</dbReference>
<name>A0A975DBV0_9GAMM</name>
<dbReference type="Gene3D" id="1.10.287.470">
    <property type="entry name" value="Helix hairpin bin"/>
    <property type="match status" value="1"/>
</dbReference>
<evidence type="ECO:0000313" key="6">
    <source>
        <dbReference type="Proteomes" id="UP000682739"/>
    </source>
</evidence>
<dbReference type="InterPro" id="IPR006143">
    <property type="entry name" value="RND_pump_MFP"/>
</dbReference>
<dbReference type="KEGG" id="psym:J1N51_00860"/>
<dbReference type="Pfam" id="PF25876">
    <property type="entry name" value="HH_MFP_RND"/>
    <property type="match status" value="1"/>
</dbReference>
<accession>A0A975DBV0</accession>
<sequence>MVYRFGKSLSWILIVAMWSVLSGCTEPRSESVDEETIRPAKLAKVVSASGESIKTFPATVEPSLYAHLAFRVNGEIVKLPVVAGDSVKKGQMLAQLDDKDFVVQQKQAKAKFDLTASQFKRAQTLIKEKLISSAEFDQLKAELDIAEAQLDAANNNLEYSQLKAPFDGVVTNINVEAFEFVQAKQPIMDIQGRSNIDVAIQVPEQLMVRLPKSDKTEAYKPNLIFDANPNKKYQVTLKEHDISPNPATKSYQVVFSLPTPEDINLLPGMTGTLEVELNKLLNNDTSLLQVPIASVFVPNRLADSKQKYVYKIDENNRTQLVAVEVVDTKQKGLIIKPLQSGTLAAGDKVVAAGAHLIPEDTEVSEWVQERGL</sequence>
<keyword evidence="6" id="KW-1185">Reference proteome</keyword>
<dbReference type="PROSITE" id="PS51257">
    <property type="entry name" value="PROKAR_LIPOPROTEIN"/>
    <property type="match status" value="1"/>
</dbReference>
<dbReference type="Gene3D" id="2.40.420.20">
    <property type="match status" value="1"/>
</dbReference>